<evidence type="ECO:0000313" key="3">
    <source>
        <dbReference type="Proteomes" id="UP000677228"/>
    </source>
</evidence>
<dbReference type="AlphaFoldDB" id="A0A8S2DLM9"/>
<dbReference type="EMBL" id="CAJOBA010004591">
    <property type="protein sequence ID" value="CAF3717445.1"/>
    <property type="molecule type" value="Genomic_DNA"/>
</dbReference>
<name>A0A8S2DLM9_9BILA</name>
<dbReference type="EMBL" id="CAJNOK010004586">
    <property type="protein sequence ID" value="CAF0942486.1"/>
    <property type="molecule type" value="Genomic_DNA"/>
</dbReference>
<accession>A0A8S2DLM9</accession>
<protein>
    <submittedName>
        <fullName evidence="1">Uncharacterized protein</fullName>
    </submittedName>
</protein>
<proteinExistence type="predicted"/>
<evidence type="ECO:0000313" key="1">
    <source>
        <dbReference type="EMBL" id="CAF0942486.1"/>
    </source>
</evidence>
<reference evidence="1" key="1">
    <citation type="submission" date="2021-02" db="EMBL/GenBank/DDBJ databases">
        <authorList>
            <person name="Nowell W R."/>
        </authorList>
    </citation>
    <scope>NUCLEOTIDE SEQUENCE</scope>
</reference>
<gene>
    <name evidence="1" type="ORF">OVA965_LOCUS11710</name>
    <name evidence="2" type="ORF">TMI583_LOCUS11714</name>
</gene>
<dbReference type="Proteomes" id="UP000682733">
    <property type="component" value="Unassembled WGS sequence"/>
</dbReference>
<comment type="caution">
    <text evidence="1">The sequence shown here is derived from an EMBL/GenBank/DDBJ whole genome shotgun (WGS) entry which is preliminary data.</text>
</comment>
<sequence length="118" mass="13719">IQLKKHSPNLTVESVRTLSYCLTELLKHGDQYSIGRCALLLAKYYLIESDDFYNPNEAKNLLCLSKDIFSCLHDTLYLKLTCLYLIFTYNALAQAEKRKQTAKEYRQIQLQIVKPVLI</sequence>
<evidence type="ECO:0000313" key="2">
    <source>
        <dbReference type="EMBL" id="CAF3717445.1"/>
    </source>
</evidence>
<feature type="non-terminal residue" evidence="1">
    <location>
        <position position="1"/>
    </location>
</feature>
<dbReference type="Proteomes" id="UP000677228">
    <property type="component" value="Unassembled WGS sequence"/>
</dbReference>
<organism evidence="1 3">
    <name type="scientific">Didymodactylos carnosus</name>
    <dbReference type="NCBI Taxonomy" id="1234261"/>
    <lineage>
        <taxon>Eukaryota</taxon>
        <taxon>Metazoa</taxon>
        <taxon>Spiralia</taxon>
        <taxon>Gnathifera</taxon>
        <taxon>Rotifera</taxon>
        <taxon>Eurotatoria</taxon>
        <taxon>Bdelloidea</taxon>
        <taxon>Philodinida</taxon>
        <taxon>Philodinidae</taxon>
        <taxon>Didymodactylos</taxon>
    </lineage>
</organism>